<dbReference type="InterPro" id="IPR003825">
    <property type="entry name" value="Colicin-V_CvpA"/>
</dbReference>
<dbReference type="EMBL" id="CP097463">
    <property type="protein sequence ID" value="WAX59189.1"/>
    <property type="molecule type" value="Genomic_DNA"/>
</dbReference>
<feature type="transmembrane region" description="Helical" evidence="5">
    <location>
        <begin position="57"/>
        <end position="80"/>
    </location>
</feature>
<dbReference type="NCBIfam" id="NF033740">
    <property type="entry name" value="MarP_fam_protase"/>
    <property type="match status" value="1"/>
</dbReference>
<keyword evidence="4 5" id="KW-0472">Membrane</keyword>
<evidence type="ECO:0000313" key="6">
    <source>
        <dbReference type="EMBL" id="WAX59189.1"/>
    </source>
</evidence>
<proteinExistence type="predicted"/>
<dbReference type="GO" id="GO:0006508">
    <property type="term" value="P:proteolysis"/>
    <property type="evidence" value="ECO:0007669"/>
    <property type="project" value="UniProtKB-KW"/>
</dbReference>
<dbReference type="InterPro" id="IPR043504">
    <property type="entry name" value="Peptidase_S1_PA_chymotrypsin"/>
</dbReference>
<evidence type="ECO:0000256" key="4">
    <source>
        <dbReference type="ARBA" id="ARBA00023136"/>
    </source>
</evidence>
<sequence>MNLLDVVIVVAAVAYGIGGFRHGAIVGALSMLGFFGGAAIGAQIAEPIGSHLAHGRARVPVAIMCVLLLAMLGQLFGAWIAGHVRSRFRSDRGRVLDSGVGSALGVASVLLVAWMVAIPLASSPFPSLASEASSSKIVRTVNDVMPDDVRNLYTSLRSFLDQSGFPPVFGDLPNGPSVAVGPPDATLPRDVQLRVQKAHRSIFKIYGEAPSCSRGIEGTGFVIGKHRIVTNAHVVAGTSQVAVQIDPDHNLAATVVLFDPKRDVAVLDVPRLTAPPLAFEALPAKHGDAAVVLGYPQDGPFSVRSARIRTLTTVGGSDIYGNGNVHREIYSIRAVVRSGNSGGPLLSTNGTVLGMVFATALDSSDTGYALSHGEIAPDLAKAQQLDRPVGTGHCTP</sequence>
<dbReference type="EC" id="3.4.21.-" evidence="6"/>
<dbReference type="Gene3D" id="2.40.10.10">
    <property type="entry name" value="Trypsin-like serine proteases"/>
    <property type="match status" value="2"/>
</dbReference>
<evidence type="ECO:0000256" key="1">
    <source>
        <dbReference type="ARBA" id="ARBA00004141"/>
    </source>
</evidence>
<keyword evidence="7" id="KW-1185">Reference proteome</keyword>
<organism evidence="6 7">
    <name type="scientific">Jatrophihabitans cynanchi</name>
    <dbReference type="NCBI Taxonomy" id="2944128"/>
    <lineage>
        <taxon>Bacteria</taxon>
        <taxon>Bacillati</taxon>
        <taxon>Actinomycetota</taxon>
        <taxon>Actinomycetes</taxon>
        <taxon>Jatrophihabitantales</taxon>
        <taxon>Jatrophihabitantaceae</taxon>
        <taxon>Jatrophihabitans</taxon>
    </lineage>
</organism>
<dbReference type="InterPro" id="IPR047680">
    <property type="entry name" value="MarP-like"/>
</dbReference>
<accession>A0ABY7K7B3</accession>
<evidence type="ECO:0000256" key="5">
    <source>
        <dbReference type="SAM" id="Phobius"/>
    </source>
</evidence>
<evidence type="ECO:0000256" key="2">
    <source>
        <dbReference type="ARBA" id="ARBA00022692"/>
    </source>
</evidence>
<evidence type="ECO:0000313" key="7">
    <source>
        <dbReference type="Proteomes" id="UP001164693"/>
    </source>
</evidence>
<protein>
    <submittedName>
        <fullName evidence="6">MarP family serine protease</fullName>
        <ecNumber evidence="6">3.4.21.-</ecNumber>
    </submittedName>
</protein>
<dbReference type="InterPro" id="IPR001940">
    <property type="entry name" value="Peptidase_S1C"/>
</dbReference>
<dbReference type="InterPro" id="IPR009003">
    <property type="entry name" value="Peptidase_S1_PA"/>
</dbReference>
<name>A0ABY7K7B3_9ACTN</name>
<comment type="subcellular location">
    <subcellularLocation>
        <location evidence="1">Membrane</location>
        <topology evidence="1">Multi-pass membrane protein</topology>
    </subcellularLocation>
</comment>
<reference evidence="6" key="1">
    <citation type="submission" date="2022-05" db="EMBL/GenBank/DDBJ databases">
        <title>Jatrophihabitans sp. SB3-54 whole genome sequence.</title>
        <authorList>
            <person name="Suh M.K."/>
            <person name="Eom M.K."/>
            <person name="Kim J.S."/>
            <person name="Kim H.S."/>
            <person name="Do H.E."/>
            <person name="Shin Y.K."/>
            <person name="Lee J.-S."/>
        </authorList>
    </citation>
    <scope>NUCLEOTIDE SEQUENCE</scope>
    <source>
        <strain evidence="6">SB3-54</strain>
    </source>
</reference>
<gene>
    <name evidence="6" type="ORF">M6B22_10605</name>
</gene>
<keyword evidence="6" id="KW-0378">Hydrolase</keyword>
<keyword evidence="6" id="KW-0645">Protease</keyword>
<keyword evidence="2 5" id="KW-0812">Transmembrane</keyword>
<evidence type="ECO:0000256" key="3">
    <source>
        <dbReference type="ARBA" id="ARBA00022989"/>
    </source>
</evidence>
<dbReference type="Proteomes" id="UP001164693">
    <property type="component" value="Chromosome"/>
</dbReference>
<keyword evidence="3 5" id="KW-1133">Transmembrane helix</keyword>
<dbReference type="Pfam" id="PF02674">
    <property type="entry name" value="Colicin_V"/>
    <property type="match status" value="1"/>
</dbReference>
<feature type="transmembrane region" description="Helical" evidence="5">
    <location>
        <begin position="24"/>
        <end position="45"/>
    </location>
</feature>
<dbReference type="PANTHER" id="PTHR43019">
    <property type="entry name" value="SERINE ENDOPROTEASE DEGS"/>
    <property type="match status" value="1"/>
</dbReference>
<dbReference type="GO" id="GO:0008233">
    <property type="term" value="F:peptidase activity"/>
    <property type="evidence" value="ECO:0007669"/>
    <property type="project" value="UniProtKB-KW"/>
</dbReference>
<feature type="transmembrane region" description="Helical" evidence="5">
    <location>
        <begin position="100"/>
        <end position="121"/>
    </location>
</feature>
<dbReference type="Pfam" id="PF13365">
    <property type="entry name" value="Trypsin_2"/>
    <property type="match status" value="1"/>
</dbReference>
<dbReference type="PANTHER" id="PTHR43019:SF23">
    <property type="entry name" value="PROTEASE DO-LIKE 5, CHLOROPLASTIC"/>
    <property type="match status" value="1"/>
</dbReference>
<dbReference type="SUPFAM" id="SSF50494">
    <property type="entry name" value="Trypsin-like serine proteases"/>
    <property type="match status" value="1"/>
</dbReference>
<dbReference type="RefSeq" id="WP_269445730.1">
    <property type="nucleotide sequence ID" value="NZ_CP097463.1"/>
</dbReference>
<dbReference type="PRINTS" id="PR00834">
    <property type="entry name" value="PROTEASES2C"/>
</dbReference>